<sequence length="240" mass="25946">MKRSVFILSGQSNMSGRGGVKARRWDGIIPSACQPHPSILRLSAAGAWEPAIDPLHCDIDVSKTCGIGPGMSFANYLLSKFPGSFEIGLVPCAEGGTAIAEWARGSRLYSRMLNRAKESVSAGGEIKAVIWFQGESDTLSEEATEAYRGSMERLIGDLRSDLNVPSLPFIQVAIASGDERRVEKVREAQMGMDLDHVACVDAKGLPLNADGLHLSTEAQVELGRLLADTYVVRFLLPEQQ</sequence>
<evidence type="ECO:0000259" key="2">
    <source>
        <dbReference type="Pfam" id="PF03629"/>
    </source>
</evidence>
<dbReference type="AlphaFoldDB" id="A0A835QFP7"/>
<dbReference type="Proteomes" id="UP000636800">
    <property type="component" value="Unassembled WGS sequence"/>
</dbReference>
<evidence type="ECO:0000313" key="4">
    <source>
        <dbReference type="Proteomes" id="UP000636800"/>
    </source>
</evidence>
<dbReference type="InterPro" id="IPR005181">
    <property type="entry name" value="SASA"/>
</dbReference>
<dbReference type="Gene3D" id="3.40.50.1110">
    <property type="entry name" value="SGNH hydrolase"/>
    <property type="match status" value="1"/>
</dbReference>
<accession>A0A835QFP7</accession>
<dbReference type="PANTHER" id="PTHR31988">
    <property type="entry name" value="ESTERASE, PUTATIVE (DUF303)-RELATED"/>
    <property type="match status" value="1"/>
</dbReference>
<dbReference type="GO" id="GO:0016787">
    <property type="term" value="F:hydrolase activity"/>
    <property type="evidence" value="ECO:0007669"/>
    <property type="project" value="UniProtKB-KW"/>
</dbReference>
<dbReference type="InterPro" id="IPR036514">
    <property type="entry name" value="SGNH_hydro_sf"/>
</dbReference>
<comment type="caution">
    <text evidence="3">The sequence shown here is derived from an EMBL/GenBank/DDBJ whole genome shotgun (WGS) entry which is preliminary data.</text>
</comment>
<keyword evidence="4" id="KW-1185">Reference proteome</keyword>
<organism evidence="3 4">
    <name type="scientific">Vanilla planifolia</name>
    <name type="common">Vanilla</name>
    <dbReference type="NCBI Taxonomy" id="51239"/>
    <lineage>
        <taxon>Eukaryota</taxon>
        <taxon>Viridiplantae</taxon>
        <taxon>Streptophyta</taxon>
        <taxon>Embryophyta</taxon>
        <taxon>Tracheophyta</taxon>
        <taxon>Spermatophyta</taxon>
        <taxon>Magnoliopsida</taxon>
        <taxon>Liliopsida</taxon>
        <taxon>Asparagales</taxon>
        <taxon>Orchidaceae</taxon>
        <taxon>Vanilloideae</taxon>
        <taxon>Vanilleae</taxon>
        <taxon>Vanilla</taxon>
    </lineage>
</organism>
<evidence type="ECO:0000256" key="1">
    <source>
        <dbReference type="ARBA" id="ARBA00022801"/>
    </source>
</evidence>
<dbReference type="InterPro" id="IPR052940">
    <property type="entry name" value="Carb_Esterase_6"/>
</dbReference>
<protein>
    <recommendedName>
        <fullName evidence="2">Sialate O-acetylesterase domain-containing protein</fullName>
    </recommendedName>
</protein>
<dbReference type="SUPFAM" id="SSF52266">
    <property type="entry name" value="SGNH hydrolase"/>
    <property type="match status" value="1"/>
</dbReference>
<gene>
    <name evidence="3" type="ORF">HPP92_017278</name>
</gene>
<name>A0A835QFP7_VANPL</name>
<reference evidence="3 4" key="1">
    <citation type="journal article" date="2020" name="Nat. Food">
        <title>A phased Vanilla planifolia genome enables genetic improvement of flavour and production.</title>
        <authorList>
            <person name="Hasing T."/>
            <person name="Tang H."/>
            <person name="Brym M."/>
            <person name="Khazi F."/>
            <person name="Huang T."/>
            <person name="Chambers A.H."/>
        </authorList>
    </citation>
    <scope>NUCLEOTIDE SEQUENCE [LARGE SCALE GENOMIC DNA]</scope>
    <source>
        <tissue evidence="3">Leaf</tissue>
    </source>
</reference>
<feature type="domain" description="Sialate O-acetylesterase" evidence="2">
    <location>
        <begin position="3"/>
        <end position="231"/>
    </location>
</feature>
<dbReference type="EMBL" id="JADCNL010000008">
    <property type="protein sequence ID" value="KAG0470578.1"/>
    <property type="molecule type" value="Genomic_DNA"/>
</dbReference>
<keyword evidence="1" id="KW-0378">Hydrolase</keyword>
<evidence type="ECO:0000313" key="3">
    <source>
        <dbReference type="EMBL" id="KAG0470578.1"/>
    </source>
</evidence>
<dbReference type="OrthoDB" id="9989112at2759"/>
<proteinExistence type="predicted"/>
<dbReference type="PANTHER" id="PTHR31988:SF19">
    <property type="entry name" value="9-O-ACETYL-N-ACETYLNEURAMINIC ACID DEACETYLASE-RELATED"/>
    <property type="match status" value="1"/>
</dbReference>
<dbReference type="Pfam" id="PF03629">
    <property type="entry name" value="SASA"/>
    <property type="match status" value="1"/>
</dbReference>